<evidence type="ECO:0000313" key="3">
    <source>
        <dbReference type="Proteomes" id="UP001142489"/>
    </source>
</evidence>
<dbReference type="EMBL" id="JAPFRF010000007">
    <property type="protein sequence ID" value="KAJ7327223.1"/>
    <property type="molecule type" value="Genomic_DNA"/>
</dbReference>
<feature type="region of interest" description="Disordered" evidence="1">
    <location>
        <begin position="1"/>
        <end position="43"/>
    </location>
</feature>
<evidence type="ECO:0000256" key="1">
    <source>
        <dbReference type="SAM" id="MobiDB-lite"/>
    </source>
</evidence>
<proteinExistence type="predicted"/>
<keyword evidence="3" id="KW-1185">Reference proteome</keyword>
<name>A0A9Q0XTX0_9SAUR</name>
<reference evidence="2" key="1">
    <citation type="journal article" date="2023" name="DNA Res.">
        <title>Chromosome-level genome assembly of Phrynocephalus forsythii using third-generation DNA sequencing and Hi-C analysis.</title>
        <authorList>
            <person name="Qi Y."/>
            <person name="Zhao W."/>
            <person name="Zhao Y."/>
            <person name="Niu C."/>
            <person name="Cao S."/>
            <person name="Zhang Y."/>
        </authorList>
    </citation>
    <scope>NUCLEOTIDE SEQUENCE</scope>
    <source>
        <tissue evidence="2">Muscle</tissue>
    </source>
</reference>
<gene>
    <name evidence="2" type="ORF">JRQ81_016982</name>
</gene>
<feature type="compositionally biased region" description="Acidic residues" evidence="1">
    <location>
        <begin position="1"/>
        <end position="12"/>
    </location>
</feature>
<comment type="caution">
    <text evidence="2">The sequence shown here is derived from an EMBL/GenBank/DDBJ whole genome shotgun (WGS) entry which is preliminary data.</text>
</comment>
<sequence>MRRAEEEEEEEEGQRLRHPGESGHFWRPGGNSYPQREREKRETHRAMGMRLVLHPDVKTSGTMSLPDCRATGPELTRRSLMTLTEAPKERNVDNTYVLEQLIEGLASSVAGAAKPKYGLPSKGTEEQESLNLHFKKMNENRTWRFSYFGTASPSSMATAEALVETEDKKWWFL</sequence>
<organism evidence="2 3">
    <name type="scientific">Phrynocephalus forsythii</name>
    <dbReference type="NCBI Taxonomy" id="171643"/>
    <lineage>
        <taxon>Eukaryota</taxon>
        <taxon>Metazoa</taxon>
        <taxon>Chordata</taxon>
        <taxon>Craniata</taxon>
        <taxon>Vertebrata</taxon>
        <taxon>Euteleostomi</taxon>
        <taxon>Lepidosauria</taxon>
        <taxon>Squamata</taxon>
        <taxon>Bifurcata</taxon>
        <taxon>Unidentata</taxon>
        <taxon>Episquamata</taxon>
        <taxon>Toxicofera</taxon>
        <taxon>Iguania</taxon>
        <taxon>Acrodonta</taxon>
        <taxon>Agamidae</taxon>
        <taxon>Agaminae</taxon>
        <taxon>Phrynocephalus</taxon>
    </lineage>
</organism>
<dbReference type="AlphaFoldDB" id="A0A9Q0XTX0"/>
<evidence type="ECO:0000313" key="2">
    <source>
        <dbReference type="EMBL" id="KAJ7327223.1"/>
    </source>
</evidence>
<protein>
    <submittedName>
        <fullName evidence="2">Uncharacterized protein</fullName>
    </submittedName>
</protein>
<dbReference type="Proteomes" id="UP001142489">
    <property type="component" value="Unassembled WGS sequence"/>
</dbReference>
<accession>A0A9Q0XTX0</accession>